<dbReference type="EMBL" id="LUHQ01000003">
    <property type="protein sequence ID" value="OAP06057.1"/>
    <property type="molecule type" value="Genomic_DNA"/>
</dbReference>
<gene>
    <name evidence="2" type="ordered locus">AXX17_At3g25630</name>
</gene>
<accession>A0A178VI16</accession>
<comment type="caution">
    <text evidence="2">The sequence shown here is derived from an EMBL/GenBank/DDBJ whole genome shotgun (WGS) entry which is preliminary data.</text>
</comment>
<feature type="compositionally biased region" description="Polar residues" evidence="1">
    <location>
        <begin position="280"/>
        <end position="307"/>
    </location>
</feature>
<organism evidence="2 3">
    <name type="scientific">Arabidopsis thaliana</name>
    <name type="common">Mouse-ear cress</name>
    <dbReference type="NCBI Taxonomy" id="3702"/>
    <lineage>
        <taxon>Eukaryota</taxon>
        <taxon>Viridiplantae</taxon>
        <taxon>Streptophyta</taxon>
        <taxon>Embryophyta</taxon>
        <taxon>Tracheophyta</taxon>
        <taxon>Spermatophyta</taxon>
        <taxon>Magnoliopsida</taxon>
        <taxon>eudicotyledons</taxon>
        <taxon>Gunneridae</taxon>
        <taxon>Pentapetalae</taxon>
        <taxon>rosids</taxon>
        <taxon>malvids</taxon>
        <taxon>Brassicales</taxon>
        <taxon>Brassicaceae</taxon>
        <taxon>Camelineae</taxon>
        <taxon>Arabidopsis</taxon>
    </lineage>
</organism>
<proteinExistence type="predicted"/>
<dbReference type="PANTHER" id="PTHR34461:SF4">
    <property type="entry name" value="OS01G0101800 PROTEIN"/>
    <property type="match status" value="1"/>
</dbReference>
<protein>
    <submittedName>
        <fullName evidence="2">Uncharacterized protein</fullName>
    </submittedName>
</protein>
<evidence type="ECO:0000313" key="3">
    <source>
        <dbReference type="Proteomes" id="UP000078284"/>
    </source>
</evidence>
<evidence type="ECO:0000256" key="1">
    <source>
        <dbReference type="SAM" id="MobiDB-lite"/>
    </source>
</evidence>
<reference evidence="3" key="1">
    <citation type="journal article" date="2016" name="Proc. Natl. Acad. Sci. U.S.A.">
        <title>Chromosome-level assembly of Arabidopsis thaliana Ler reveals the extent of translocation and inversion polymorphisms.</title>
        <authorList>
            <person name="Zapata L."/>
            <person name="Ding J."/>
            <person name="Willing E.M."/>
            <person name="Hartwig B."/>
            <person name="Bezdan D."/>
            <person name="Jiao W.B."/>
            <person name="Patel V."/>
            <person name="Velikkakam James G."/>
            <person name="Koornneef M."/>
            <person name="Ossowski S."/>
            <person name="Schneeberger K."/>
        </authorList>
    </citation>
    <scope>NUCLEOTIDE SEQUENCE [LARGE SCALE GENOMIC DNA]</scope>
    <source>
        <strain evidence="3">cv. Landsberg erecta</strain>
    </source>
</reference>
<name>A0A178VI16_ARATH</name>
<feature type="region of interest" description="Disordered" evidence="1">
    <location>
        <begin position="280"/>
        <end position="320"/>
    </location>
</feature>
<dbReference type="ExpressionAtlas" id="A0A178VI16">
    <property type="expression patterns" value="baseline and differential"/>
</dbReference>
<evidence type="ECO:0000313" key="2">
    <source>
        <dbReference type="EMBL" id="OAP06057.1"/>
    </source>
</evidence>
<dbReference type="Proteomes" id="UP000078284">
    <property type="component" value="Chromosome 3"/>
</dbReference>
<dbReference type="AlphaFoldDB" id="A0A178VI16"/>
<dbReference type="PANTHER" id="PTHR34461">
    <property type="entry name" value="EXPRESSED PROTEIN"/>
    <property type="match status" value="1"/>
</dbReference>
<feature type="region of interest" description="Disordered" evidence="1">
    <location>
        <begin position="1"/>
        <end position="31"/>
    </location>
</feature>
<sequence>MAESNQIPRKRMRFSSSPATEILPQRKSQNQRIATTVSQSRNRSSVHHSPSLYQKIDSKITPTYPRATIKDIRLRRVFSPTPISTDCECNCKDKNQTKRQNHECLCDCDNSNSDDFAQTTPPDSELLAINEEINGSVVNKSDTNLWRKSVLLPCSRPKIFKNTGPFSYKRLLPYLMQASDDGTSSSSRCSKSLSQNITKPVSQSMDSVYDKDSTGSFCRDTSPLKSVIASTPNKNAAFSRRKLFKTPGSVNYRRMLPYLKDIQEDNPYPQKNTEEVISSPMLNSESDNEGTQEVVTSNVTRESGTSSDENEEPLPCERVPVNLEQSDPDKEQETQIKHVIPDTENNLGSEIPLSSPLVGSRSSSEVNSSALHNTFVDNLVGEENMNGAEITEAKISAEELEAHSSDATAELVDPSVILATPSSFSPSKGILKRSMRGCRGICSCLNCSSFRLHAERAFEFSRNQLQDTEVMVLDLVGEISHLRDLLEKYNSADHSEPYKSQAGEASKRACEAAELAKSRLHQMNDDLQIHYRIPNEQRARVKFAHYIHEKTIVKASEPNKLISRSP</sequence>